<keyword evidence="2" id="KW-1185">Reference proteome</keyword>
<reference evidence="1 2" key="1">
    <citation type="journal article" date="2012" name="J. Bacteriol.">
        <title>Genome sequences for six rhodanobacter strains, isolated from soils and the terrestrial subsurface, with variable denitrification capabilities.</title>
        <authorList>
            <person name="Kostka J.E."/>
            <person name="Green S.J."/>
            <person name="Rishishwar L."/>
            <person name="Prakash O."/>
            <person name="Katz L.S."/>
            <person name="Marino-Ramirez L."/>
            <person name="Jordan I.K."/>
            <person name="Munk C."/>
            <person name="Ivanova N."/>
            <person name="Mikhailova N."/>
            <person name="Watson D.B."/>
            <person name="Brown S.D."/>
            <person name="Palumbo A.V."/>
            <person name="Brooks S.C."/>
        </authorList>
    </citation>
    <scope>NUCLEOTIDE SEQUENCE [LARGE SCALE GENOMIC DNA]</scope>
    <source>
        <strain evidence="2">Jip2T</strain>
    </source>
</reference>
<proteinExistence type="predicted"/>
<dbReference type="SUPFAM" id="SSF53474">
    <property type="entry name" value="alpha/beta-Hydrolases"/>
    <property type="match status" value="1"/>
</dbReference>
<sequence length="187" mass="19569">MRALHSAFQEPAMRGHVILSHGSDSSPDATKVSALAALAESLGWHTQRPDYGADDAHGFAGSVAPRIARLRAAIESLDAPPLLVGSSMGAFASALVSLAVPVAGLLLLATPPAIPGYAHALDMRRDVPTMLVHGWRDEVCPAGDLQAFAANRRLPLLMLDDDHRLGASMPAIAAQFRLLLDTVAATA</sequence>
<organism evidence="1 2">
    <name type="scientific">Rhodanobacter fulvus Jip2</name>
    <dbReference type="NCBI Taxonomy" id="1163408"/>
    <lineage>
        <taxon>Bacteria</taxon>
        <taxon>Pseudomonadati</taxon>
        <taxon>Pseudomonadota</taxon>
        <taxon>Gammaproteobacteria</taxon>
        <taxon>Lysobacterales</taxon>
        <taxon>Rhodanobacteraceae</taxon>
        <taxon>Rhodanobacter</taxon>
    </lineage>
</organism>
<evidence type="ECO:0000313" key="2">
    <source>
        <dbReference type="Proteomes" id="UP000004210"/>
    </source>
</evidence>
<dbReference type="AlphaFoldDB" id="I4VZT1"/>
<dbReference type="PATRIC" id="fig|1163408.3.peg.234"/>
<dbReference type="GO" id="GO:0016787">
    <property type="term" value="F:hydrolase activity"/>
    <property type="evidence" value="ECO:0007669"/>
    <property type="project" value="UniProtKB-KW"/>
</dbReference>
<protein>
    <submittedName>
        <fullName evidence="1">Putative hydrolase of the alpha/beta superfamily protein</fullName>
    </submittedName>
</protein>
<evidence type="ECO:0000313" key="1">
    <source>
        <dbReference type="EMBL" id="EIL92722.1"/>
    </source>
</evidence>
<accession>I4VZT1</accession>
<dbReference type="Gene3D" id="3.40.50.1820">
    <property type="entry name" value="alpha/beta hydrolase"/>
    <property type="match status" value="1"/>
</dbReference>
<comment type="caution">
    <text evidence="1">The sequence shown here is derived from an EMBL/GenBank/DDBJ whole genome shotgun (WGS) entry which is preliminary data.</text>
</comment>
<dbReference type="InterPro" id="IPR029058">
    <property type="entry name" value="AB_hydrolase_fold"/>
</dbReference>
<gene>
    <name evidence="1" type="ORF">UU9_01134</name>
</gene>
<dbReference type="Proteomes" id="UP000004210">
    <property type="component" value="Unassembled WGS sequence"/>
</dbReference>
<keyword evidence="1" id="KW-0378">Hydrolase</keyword>
<dbReference type="EMBL" id="AJXU01000006">
    <property type="protein sequence ID" value="EIL92722.1"/>
    <property type="molecule type" value="Genomic_DNA"/>
</dbReference>
<dbReference type="eggNOG" id="COG3571">
    <property type="taxonomic scope" value="Bacteria"/>
</dbReference>
<name>I4VZT1_9GAMM</name>
<dbReference type="STRING" id="1163408.UU9_01134"/>